<dbReference type="EMBL" id="JANBUN010003723">
    <property type="protein sequence ID" value="KAJ2789638.1"/>
    <property type="molecule type" value="Genomic_DNA"/>
</dbReference>
<sequence length="89" mass="9568">SVAIAGRRKSIVNPRSWLYHATAWLADGQAGGHFHARDCVVKFHLDMGGRSEAAVHAQAVDMRLPHVPGLLGSAKVAQQDDSIMGEILL</sequence>
<reference evidence="1" key="1">
    <citation type="submission" date="2022-07" db="EMBL/GenBank/DDBJ databases">
        <title>Phylogenomic reconstructions and comparative analyses of Kickxellomycotina fungi.</title>
        <authorList>
            <person name="Reynolds N.K."/>
            <person name="Stajich J.E."/>
            <person name="Barry K."/>
            <person name="Grigoriev I.V."/>
            <person name="Crous P."/>
            <person name="Smith M.E."/>
        </authorList>
    </citation>
    <scope>NUCLEOTIDE SEQUENCE</scope>
    <source>
        <strain evidence="1">BCRC 34780</strain>
    </source>
</reference>
<gene>
    <name evidence="1" type="ORF">H4R21_006697</name>
</gene>
<protein>
    <submittedName>
        <fullName evidence="1">Uncharacterized protein</fullName>
    </submittedName>
</protein>
<organism evidence="1 2">
    <name type="scientific">Coemansia helicoidea</name>
    <dbReference type="NCBI Taxonomy" id="1286919"/>
    <lineage>
        <taxon>Eukaryota</taxon>
        <taxon>Fungi</taxon>
        <taxon>Fungi incertae sedis</taxon>
        <taxon>Zoopagomycota</taxon>
        <taxon>Kickxellomycotina</taxon>
        <taxon>Kickxellomycetes</taxon>
        <taxon>Kickxellales</taxon>
        <taxon>Kickxellaceae</taxon>
        <taxon>Coemansia</taxon>
    </lineage>
</organism>
<evidence type="ECO:0000313" key="1">
    <source>
        <dbReference type="EMBL" id="KAJ2789638.1"/>
    </source>
</evidence>
<evidence type="ECO:0000313" key="2">
    <source>
        <dbReference type="Proteomes" id="UP001140087"/>
    </source>
</evidence>
<accession>A0ACC1KGZ6</accession>
<comment type="caution">
    <text evidence="1">The sequence shown here is derived from an EMBL/GenBank/DDBJ whole genome shotgun (WGS) entry which is preliminary data.</text>
</comment>
<proteinExistence type="predicted"/>
<keyword evidence="2" id="KW-1185">Reference proteome</keyword>
<feature type="non-terminal residue" evidence="1">
    <location>
        <position position="89"/>
    </location>
</feature>
<feature type="non-terminal residue" evidence="1">
    <location>
        <position position="1"/>
    </location>
</feature>
<name>A0ACC1KGZ6_9FUNG</name>
<dbReference type="Proteomes" id="UP001140087">
    <property type="component" value="Unassembled WGS sequence"/>
</dbReference>